<dbReference type="Pfam" id="PF01575">
    <property type="entry name" value="MaoC_dehydratas"/>
    <property type="match status" value="1"/>
</dbReference>
<dbReference type="GO" id="GO:0005739">
    <property type="term" value="C:mitochondrion"/>
    <property type="evidence" value="ECO:0007669"/>
    <property type="project" value="TreeGrafter"/>
</dbReference>
<dbReference type="PANTHER" id="PTHR43437:SF3">
    <property type="entry name" value="HYDROXYACYL-THIOESTER DEHYDRATASE TYPE 2, MITOCHONDRIAL"/>
    <property type="match status" value="1"/>
</dbReference>
<dbReference type="EMBL" id="CM035408">
    <property type="protein sequence ID" value="KAH7441848.1"/>
    <property type="molecule type" value="Genomic_DNA"/>
</dbReference>
<dbReference type="AlphaFoldDB" id="A0A8T2V4A7"/>
<gene>
    <name evidence="2" type="ORF">KP509_03G058200</name>
</gene>
<protein>
    <recommendedName>
        <fullName evidence="1">MaoC-like domain-containing protein</fullName>
    </recommendedName>
</protein>
<dbReference type="Gene3D" id="3.10.129.10">
    <property type="entry name" value="Hotdog Thioesterase"/>
    <property type="match status" value="1"/>
</dbReference>
<name>A0A8T2V4A7_CERRI</name>
<reference evidence="2" key="1">
    <citation type="submission" date="2021-08" db="EMBL/GenBank/DDBJ databases">
        <title>WGS assembly of Ceratopteris richardii.</title>
        <authorList>
            <person name="Marchant D.B."/>
            <person name="Chen G."/>
            <person name="Jenkins J."/>
            <person name="Shu S."/>
            <person name="Leebens-Mack J."/>
            <person name="Grimwood J."/>
            <person name="Schmutz J."/>
            <person name="Soltis P."/>
            <person name="Soltis D."/>
            <person name="Chen Z.-H."/>
        </authorList>
    </citation>
    <scope>NUCLEOTIDE SEQUENCE</scope>
    <source>
        <strain evidence="2">Whitten #5841</strain>
        <tissue evidence="2">Leaf</tissue>
    </source>
</reference>
<organism evidence="2 3">
    <name type="scientific">Ceratopteris richardii</name>
    <name type="common">Triangle waterfern</name>
    <dbReference type="NCBI Taxonomy" id="49495"/>
    <lineage>
        <taxon>Eukaryota</taxon>
        <taxon>Viridiplantae</taxon>
        <taxon>Streptophyta</taxon>
        <taxon>Embryophyta</taxon>
        <taxon>Tracheophyta</taxon>
        <taxon>Polypodiopsida</taxon>
        <taxon>Polypodiidae</taxon>
        <taxon>Polypodiales</taxon>
        <taxon>Pteridineae</taxon>
        <taxon>Pteridaceae</taxon>
        <taxon>Parkerioideae</taxon>
        <taxon>Ceratopteris</taxon>
    </lineage>
</organism>
<accession>A0A8T2V4A7</accession>
<evidence type="ECO:0000313" key="2">
    <source>
        <dbReference type="EMBL" id="KAH7441848.1"/>
    </source>
</evidence>
<dbReference type="InterPro" id="IPR050965">
    <property type="entry name" value="UPF0336/Enoyl-CoA_hydratase"/>
</dbReference>
<sequence>MRPLRLAGRLRSPHERSLFASWTSTKKSEVAVAASVSQAEGEVLKKEHIFAQEELSAYSILSGDSNPIHTVPSAAAAHGFSACVVHGMLCATLFSSLISSRFDPLPNRLEAIAKVLRTRVAKDSLSVDLKLECYKKETGGLVLEGSSTIIVPMKYHLHLKLCEENELSRIALEEKCIPSKLASPNFVNCSA</sequence>
<dbReference type="GO" id="GO:0019171">
    <property type="term" value="F:(3R)-hydroxyacyl-[acyl-carrier-protein] dehydratase activity"/>
    <property type="evidence" value="ECO:0007669"/>
    <property type="project" value="TreeGrafter"/>
</dbReference>
<dbReference type="InterPro" id="IPR029069">
    <property type="entry name" value="HotDog_dom_sf"/>
</dbReference>
<dbReference type="OrthoDB" id="3592703at2759"/>
<dbReference type="SUPFAM" id="SSF54637">
    <property type="entry name" value="Thioesterase/thiol ester dehydrase-isomerase"/>
    <property type="match status" value="1"/>
</dbReference>
<dbReference type="InterPro" id="IPR002539">
    <property type="entry name" value="MaoC-like_dom"/>
</dbReference>
<keyword evidence="3" id="KW-1185">Reference proteome</keyword>
<dbReference type="GO" id="GO:0006633">
    <property type="term" value="P:fatty acid biosynthetic process"/>
    <property type="evidence" value="ECO:0007669"/>
    <property type="project" value="TreeGrafter"/>
</dbReference>
<evidence type="ECO:0000313" key="3">
    <source>
        <dbReference type="Proteomes" id="UP000825935"/>
    </source>
</evidence>
<evidence type="ECO:0000259" key="1">
    <source>
        <dbReference type="Pfam" id="PF01575"/>
    </source>
</evidence>
<dbReference type="PANTHER" id="PTHR43437">
    <property type="entry name" value="HYDROXYACYL-THIOESTER DEHYDRATASE TYPE 2, MITOCHONDRIAL-RELATED"/>
    <property type="match status" value="1"/>
</dbReference>
<feature type="domain" description="MaoC-like" evidence="1">
    <location>
        <begin position="46"/>
        <end position="102"/>
    </location>
</feature>
<comment type="caution">
    <text evidence="2">The sequence shown here is derived from an EMBL/GenBank/DDBJ whole genome shotgun (WGS) entry which is preliminary data.</text>
</comment>
<dbReference type="Proteomes" id="UP000825935">
    <property type="component" value="Chromosome 3"/>
</dbReference>
<proteinExistence type="predicted"/>